<evidence type="ECO:0008006" key="3">
    <source>
        <dbReference type="Google" id="ProtNLM"/>
    </source>
</evidence>
<keyword evidence="2" id="KW-1185">Reference proteome</keyword>
<gene>
    <name evidence="1" type="ORF">KK083_07690</name>
</gene>
<proteinExistence type="predicted"/>
<reference evidence="1 2" key="1">
    <citation type="submission" date="2021-05" db="EMBL/GenBank/DDBJ databases">
        <title>A Polyphasic approach of four new species of the genus Ohtaekwangia: Ohtaekwangia histidinii sp. nov., Ohtaekwangia cretensis sp. nov., Ohtaekwangia indiensis sp. nov., Ohtaekwangia reichenbachii sp. nov. from diverse environment.</title>
        <authorList>
            <person name="Octaviana S."/>
        </authorList>
    </citation>
    <scope>NUCLEOTIDE SEQUENCE [LARGE SCALE GENOMIC DNA]</scope>
    <source>
        <strain evidence="1 2">PWU4</strain>
    </source>
</reference>
<dbReference type="RefSeq" id="WP_254162161.1">
    <property type="nucleotide sequence ID" value="NZ_JAHESF010000006.1"/>
</dbReference>
<comment type="caution">
    <text evidence="1">The sequence shown here is derived from an EMBL/GenBank/DDBJ whole genome shotgun (WGS) entry which is preliminary data.</text>
</comment>
<protein>
    <recommendedName>
        <fullName evidence="3">Outer membrane protein beta-barrel domain-containing protein</fullName>
    </recommendedName>
</protein>
<dbReference type="Proteomes" id="UP001319200">
    <property type="component" value="Unassembled WGS sequence"/>
</dbReference>
<dbReference type="AlphaFoldDB" id="A0AAP2DI20"/>
<sequence>MQERIEFNQFKGIVIVTLFIILILKSGCSHAQSAISHIGFQANFGTSVFDLSSDIPELNAKKVTQSGGLLGVVAGNEAVRARIGLFGYYSSDNKIAGSIDLYKSNASINFYPLALFGKRSLRVQPYFSGAVAYDRYKFYGYYLSSDRGKVNYSKSEAPYLGTVKQVNSSFGGGIELRLLESSDFVHFFMETRFAHNLDNASNNVRFDHTQVSNKMQVLAGLSFGMIR</sequence>
<dbReference type="EMBL" id="JAHESF010000006">
    <property type="protein sequence ID" value="MBT1696751.1"/>
    <property type="molecule type" value="Genomic_DNA"/>
</dbReference>
<accession>A0AAP2DI20</accession>
<evidence type="ECO:0000313" key="1">
    <source>
        <dbReference type="EMBL" id="MBT1696751.1"/>
    </source>
</evidence>
<organism evidence="1 2">
    <name type="scientific">Chryseosolibacter histidini</name>
    <dbReference type="NCBI Taxonomy" id="2782349"/>
    <lineage>
        <taxon>Bacteria</taxon>
        <taxon>Pseudomonadati</taxon>
        <taxon>Bacteroidota</taxon>
        <taxon>Cytophagia</taxon>
        <taxon>Cytophagales</taxon>
        <taxon>Chryseotaleaceae</taxon>
        <taxon>Chryseosolibacter</taxon>
    </lineage>
</organism>
<evidence type="ECO:0000313" key="2">
    <source>
        <dbReference type="Proteomes" id="UP001319200"/>
    </source>
</evidence>
<name>A0AAP2DI20_9BACT</name>